<feature type="signal peptide" evidence="1">
    <location>
        <begin position="1"/>
        <end position="21"/>
    </location>
</feature>
<dbReference type="EMBL" id="JARQZJ010000092">
    <property type="protein sequence ID" value="KAK9884314.1"/>
    <property type="molecule type" value="Genomic_DNA"/>
</dbReference>
<evidence type="ECO:0000256" key="1">
    <source>
        <dbReference type="SAM" id="SignalP"/>
    </source>
</evidence>
<dbReference type="AlphaFoldDB" id="A0AAW1UML5"/>
<keyword evidence="3" id="KW-1185">Reference proteome</keyword>
<evidence type="ECO:0000313" key="2">
    <source>
        <dbReference type="EMBL" id="KAK9884314.1"/>
    </source>
</evidence>
<comment type="caution">
    <text evidence="2">The sequence shown here is derived from an EMBL/GenBank/DDBJ whole genome shotgun (WGS) entry which is preliminary data.</text>
</comment>
<organism evidence="2 3">
    <name type="scientific">Henosepilachna vigintioctopunctata</name>
    <dbReference type="NCBI Taxonomy" id="420089"/>
    <lineage>
        <taxon>Eukaryota</taxon>
        <taxon>Metazoa</taxon>
        <taxon>Ecdysozoa</taxon>
        <taxon>Arthropoda</taxon>
        <taxon>Hexapoda</taxon>
        <taxon>Insecta</taxon>
        <taxon>Pterygota</taxon>
        <taxon>Neoptera</taxon>
        <taxon>Endopterygota</taxon>
        <taxon>Coleoptera</taxon>
        <taxon>Polyphaga</taxon>
        <taxon>Cucujiformia</taxon>
        <taxon>Coccinelloidea</taxon>
        <taxon>Coccinellidae</taxon>
        <taxon>Epilachninae</taxon>
        <taxon>Epilachnini</taxon>
        <taxon>Henosepilachna</taxon>
    </lineage>
</organism>
<reference evidence="2 3" key="1">
    <citation type="submission" date="2023-03" db="EMBL/GenBank/DDBJ databases">
        <title>Genome insight into feeding habits of ladybird beetles.</title>
        <authorList>
            <person name="Li H.-S."/>
            <person name="Huang Y.-H."/>
            <person name="Pang H."/>
        </authorList>
    </citation>
    <scope>NUCLEOTIDE SEQUENCE [LARGE SCALE GENOMIC DNA]</scope>
    <source>
        <strain evidence="2">SYSU_2023b</strain>
        <tissue evidence="2">Whole body</tissue>
    </source>
</reference>
<gene>
    <name evidence="2" type="ORF">WA026_005264</name>
</gene>
<evidence type="ECO:0008006" key="4">
    <source>
        <dbReference type="Google" id="ProtNLM"/>
    </source>
</evidence>
<protein>
    <recommendedName>
        <fullName evidence="4">Secreted protein</fullName>
    </recommendedName>
</protein>
<evidence type="ECO:0000313" key="3">
    <source>
        <dbReference type="Proteomes" id="UP001431783"/>
    </source>
</evidence>
<proteinExistence type="predicted"/>
<dbReference type="Proteomes" id="UP001431783">
    <property type="component" value="Unassembled WGS sequence"/>
</dbReference>
<keyword evidence="1" id="KW-0732">Signal</keyword>
<sequence length="96" mass="10884">MFSRIFLIFDILFLCVPSTEVHEQGQMMPVGAPKLRCYDTDKFNPDSPEGKKECDYEDSCVRYTSKAKDYQIITDSLKCGTKEACEARGKADKSIT</sequence>
<feature type="chain" id="PRO_5043934792" description="Secreted protein" evidence="1">
    <location>
        <begin position="22"/>
        <end position="96"/>
    </location>
</feature>
<accession>A0AAW1UML5</accession>
<name>A0AAW1UML5_9CUCU</name>